<dbReference type="Pfam" id="PF00226">
    <property type="entry name" value="DnaJ"/>
    <property type="match status" value="1"/>
</dbReference>
<dbReference type="SMART" id="SM00028">
    <property type="entry name" value="TPR"/>
    <property type="match status" value="6"/>
</dbReference>
<dbReference type="InterPro" id="IPR019734">
    <property type="entry name" value="TPR_rpt"/>
</dbReference>
<keyword evidence="2 5" id="KW-0732">Signal</keyword>
<dbReference type="Pfam" id="PF13181">
    <property type="entry name" value="TPR_8"/>
    <property type="match status" value="1"/>
</dbReference>
<dbReference type="Gene3D" id="1.10.287.110">
    <property type="entry name" value="DnaJ domain"/>
    <property type="match status" value="1"/>
</dbReference>
<organism evidence="7 8">
    <name type="scientific">Artemia franciscana</name>
    <name type="common">Brine shrimp</name>
    <name type="synonym">Artemia sanfranciscana</name>
    <dbReference type="NCBI Taxonomy" id="6661"/>
    <lineage>
        <taxon>Eukaryota</taxon>
        <taxon>Metazoa</taxon>
        <taxon>Ecdysozoa</taxon>
        <taxon>Arthropoda</taxon>
        <taxon>Crustacea</taxon>
        <taxon>Branchiopoda</taxon>
        <taxon>Anostraca</taxon>
        <taxon>Artemiidae</taxon>
        <taxon>Artemia</taxon>
    </lineage>
</organism>
<evidence type="ECO:0000256" key="3">
    <source>
        <dbReference type="ARBA" id="ARBA00022824"/>
    </source>
</evidence>
<keyword evidence="3" id="KW-0256">Endoplasmic reticulum</keyword>
<evidence type="ECO:0000256" key="2">
    <source>
        <dbReference type="ARBA" id="ARBA00022729"/>
    </source>
</evidence>
<dbReference type="PROSITE" id="PS50076">
    <property type="entry name" value="DNAJ_2"/>
    <property type="match status" value="1"/>
</dbReference>
<dbReference type="GO" id="GO:0051787">
    <property type="term" value="F:misfolded protein binding"/>
    <property type="evidence" value="ECO:0007669"/>
    <property type="project" value="TreeGrafter"/>
</dbReference>
<dbReference type="Gene3D" id="1.25.40.10">
    <property type="entry name" value="Tetratricopeptide repeat domain"/>
    <property type="match status" value="1"/>
</dbReference>
<dbReference type="EMBL" id="JAVRJZ010000032">
    <property type="protein sequence ID" value="KAK2704105.1"/>
    <property type="molecule type" value="Genomic_DNA"/>
</dbReference>
<evidence type="ECO:0000313" key="8">
    <source>
        <dbReference type="Proteomes" id="UP001187531"/>
    </source>
</evidence>
<dbReference type="InterPro" id="IPR001623">
    <property type="entry name" value="DnaJ_domain"/>
</dbReference>
<dbReference type="InterPro" id="IPR036869">
    <property type="entry name" value="J_dom_sf"/>
</dbReference>
<dbReference type="GO" id="GO:0051087">
    <property type="term" value="F:protein-folding chaperone binding"/>
    <property type="evidence" value="ECO:0007669"/>
    <property type="project" value="TreeGrafter"/>
</dbReference>
<dbReference type="PROSITE" id="PS50005">
    <property type="entry name" value="TPR"/>
    <property type="match status" value="1"/>
</dbReference>
<dbReference type="Proteomes" id="UP001187531">
    <property type="component" value="Unassembled WGS sequence"/>
</dbReference>
<dbReference type="AlphaFoldDB" id="A0AA88H8B0"/>
<dbReference type="PRINTS" id="PR00625">
    <property type="entry name" value="JDOMAIN"/>
</dbReference>
<feature type="signal peptide" evidence="5">
    <location>
        <begin position="1"/>
        <end position="26"/>
    </location>
</feature>
<sequence>MKITYNSYSVLLLFLTISITIRSVDCSEVNAHLESSKQLMAEGRFKDALEHLHKAEQIESNNYLVLYNRAVLHLALKKVKSALGDLNAALQFKPNFMLARFQKVKILIKSGKLDEAKTELEKVIDTDTGNEEATKTLSLLKSLQAQYEQALIHHRDKRWRATSNILTRIIKHCPWDAKLLEIRSDCYLAIDDVQNAILDLRALTQLVPDNVEAFFKLSNLYYAEGVADGSLREVRKCLKLDPEHKLCFQHFKKVKNVAKTISDLNSATENSRSRDCIAHAKKLLELEPANKNFKFEAEEKLCQCSLAVGDSKGAIDSCTKAIEIERWPKLFCNRAEAYIAENLLEKAANDYSVALEINDNLECANYGIKKVKRLQKQAKKRDYYKILGVSRDATKQDINKAYRQKAQKWHPDNFRANEDERKKAEMKFIDIANAKEVLTDPEKRKRFDLGEDPLDPESTKIPEFYFRTFEF</sequence>
<name>A0AA88H8B0_ARTSF</name>
<feature type="chain" id="PRO_5041679404" description="J domain-containing protein" evidence="5">
    <location>
        <begin position="27"/>
        <end position="471"/>
    </location>
</feature>
<dbReference type="GO" id="GO:0034975">
    <property type="term" value="P:protein folding in endoplasmic reticulum"/>
    <property type="evidence" value="ECO:0007669"/>
    <property type="project" value="TreeGrafter"/>
</dbReference>
<evidence type="ECO:0000256" key="1">
    <source>
        <dbReference type="ARBA" id="ARBA00004240"/>
    </source>
</evidence>
<comment type="subcellular location">
    <subcellularLocation>
        <location evidence="1">Endoplasmic reticulum</location>
    </subcellularLocation>
</comment>
<protein>
    <recommendedName>
        <fullName evidence="6">J domain-containing protein</fullName>
    </recommendedName>
</protein>
<evidence type="ECO:0000256" key="4">
    <source>
        <dbReference type="PROSITE-ProRule" id="PRU00339"/>
    </source>
</evidence>
<dbReference type="SUPFAM" id="SSF48452">
    <property type="entry name" value="TPR-like"/>
    <property type="match status" value="2"/>
</dbReference>
<dbReference type="InterPro" id="IPR011990">
    <property type="entry name" value="TPR-like_helical_dom_sf"/>
</dbReference>
<keyword evidence="8" id="KW-1185">Reference proteome</keyword>
<dbReference type="GO" id="GO:0005783">
    <property type="term" value="C:endoplasmic reticulum"/>
    <property type="evidence" value="ECO:0007669"/>
    <property type="project" value="UniProtKB-SubCell"/>
</dbReference>
<proteinExistence type="predicted"/>
<evidence type="ECO:0000313" key="7">
    <source>
        <dbReference type="EMBL" id="KAK2704105.1"/>
    </source>
</evidence>
<feature type="repeat" description="TPR" evidence="4">
    <location>
        <begin position="211"/>
        <end position="244"/>
    </location>
</feature>
<dbReference type="Pfam" id="PF14559">
    <property type="entry name" value="TPR_19"/>
    <property type="match status" value="1"/>
</dbReference>
<dbReference type="PANTHER" id="PTHR44140">
    <property type="entry name" value="LD25575P"/>
    <property type="match status" value="1"/>
</dbReference>
<accession>A0AA88H8B0</accession>
<dbReference type="SUPFAM" id="SSF46565">
    <property type="entry name" value="Chaperone J-domain"/>
    <property type="match status" value="1"/>
</dbReference>
<reference evidence="7" key="1">
    <citation type="submission" date="2023-07" db="EMBL/GenBank/DDBJ databases">
        <title>Chromosome-level genome assembly of Artemia franciscana.</title>
        <authorList>
            <person name="Jo E."/>
        </authorList>
    </citation>
    <scope>NUCLEOTIDE SEQUENCE</scope>
    <source>
        <tissue evidence="7">Whole body</tissue>
    </source>
</reference>
<evidence type="ECO:0000256" key="5">
    <source>
        <dbReference type="SAM" id="SignalP"/>
    </source>
</evidence>
<feature type="domain" description="J" evidence="6">
    <location>
        <begin position="382"/>
        <end position="451"/>
    </location>
</feature>
<keyword evidence="4" id="KW-0802">TPR repeat</keyword>
<dbReference type="PANTHER" id="PTHR44140:SF2">
    <property type="entry name" value="LD25575P"/>
    <property type="match status" value="1"/>
</dbReference>
<gene>
    <name evidence="7" type="ORF">QYM36_017559</name>
</gene>
<evidence type="ECO:0000259" key="6">
    <source>
        <dbReference type="PROSITE" id="PS50076"/>
    </source>
</evidence>
<dbReference type="CDD" id="cd06257">
    <property type="entry name" value="DnaJ"/>
    <property type="match status" value="1"/>
</dbReference>
<dbReference type="InterPro" id="IPR051727">
    <property type="entry name" value="DnaJ_C3_Co-chaperones"/>
</dbReference>
<dbReference type="SMART" id="SM00271">
    <property type="entry name" value="DnaJ"/>
    <property type="match status" value="1"/>
</dbReference>
<comment type="caution">
    <text evidence="7">The sequence shown here is derived from an EMBL/GenBank/DDBJ whole genome shotgun (WGS) entry which is preliminary data.</text>
</comment>